<name>A0AAT9HVR3_9ACTN</name>
<reference evidence="1" key="1">
    <citation type="submission" date="2024-06" db="EMBL/GenBank/DDBJ databases">
        <authorList>
            <consortium name="consrtm"/>
            <person name="Uemura M."/>
            <person name="Terahara T."/>
        </authorList>
    </citation>
    <scope>NUCLEOTIDE SEQUENCE</scope>
    <source>
        <strain evidence="1">KM77-8</strain>
    </source>
</reference>
<dbReference type="AlphaFoldDB" id="A0AAT9HVR3"/>
<organism evidence="1">
    <name type="scientific">Streptomyces haneummycinicus</name>
    <dbReference type="NCBI Taxonomy" id="3074435"/>
    <lineage>
        <taxon>Bacteria</taxon>
        <taxon>Bacillati</taxon>
        <taxon>Actinomycetota</taxon>
        <taxon>Actinomycetes</taxon>
        <taxon>Kitasatosporales</taxon>
        <taxon>Streptomycetaceae</taxon>
        <taxon>Streptomyces</taxon>
    </lineage>
</organism>
<proteinExistence type="predicted"/>
<accession>A0AAT9HVR3</accession>
<protein>
    <submittedName>
        <fullName evidence="1">Uncharacterized protein</fullName>
    </submittedName>
</protein>
<dbReference type="EMBL" id="AP035768">
    <property type="protein sequence ID" value="BFO21091.1"/>
    <property type="molecule type" value="Genomic_DNA"/>
</dbReference>
<reference evidence="1" key="2">
    <citation type="submission" date="2024-07" db="EMBL/GenBank/DDBJ databases">
        <title>Streptomyces haneummycinica sp. nov., a new antibiotic-producing actinobacterium isolated from marine sediment.</title>
        <authorList>
            <person name="Uemura M."/>
            <person name="Hamada M."/>
            <person name="Hirano S."/>
            <person name="Kobayashi K."/>
            <person name="Ohshiro T."/>
            <person name="Kobayashi T."/>
            <person name="Terahara T."/>
        </authorList>
    </citation>
    <scope>NUCLEOTIDE SEQUENCE</scope>
    <source>
        <strain evidence="1">KM77-8</strain>
    </source>
</reference>
<evidence type="ECO:0000313" key="1">
    <source>
        <dbReference type="EMBL" id="BFO21091.1"/>
    </source>
</evidence>
<sequence>MLGTRAALDLIGGHPRLSGTALQTVGAKNYDGFALARVLA</sequence>
<gene>
    <name evidence="1" type="ORF">SHKM778_74790</name>
</gene>